<comment type="caution">
    <text evidence="1">The sequence shown here is derived from an EMBL/GenBank/DDBJ whole genome shotgun (WGS) entry which is preliminary data.</text>
</comment>
<keyword evidence="2" id="KW-1185">Reference proteome</keyword>
<proteinExistence type="predicted"/>
<evidence type="ECO:0000313" key="2">
    <source>
        <dbReference type="Proteomes" id="UP000828048"/>
    </source>
</evidence>
<name>A0ACB7YG41_9ERIC</name>
<sequence length="314" mass="35320">MDSLGLILYLFITITLLQALQSILRLTKTRSKLPPGPTPLPVIGNLLKLGDNPHKSMAELAKTHGPIMSLKLGQITAVVISSPALAKEVLQKQDLAFSYRTIPNALHAHDQHKYSVIWLPVSDRWRSLRKIMTSNMFSGSRLDANQNLRRQKVKELIAHVGKCCQEGIAVDIGSAAFATSLNLISNTLFSVDLTDLNQDSSREYRDFVWNIMVEAGKPNLVDYFPALSKIDPQGIRGRMKVHLGKLLKLFGGLIDERLELRKLQKTNGENDVIDILLNLNQEIDRTHIERMCLVRIFYLFLLPHTSSKATTHKL</sequence>
<evidence type="ECO:0000313" key="1">
    <source>
        <dbReference type="EMBL" id="KAH7852622.1"/>
    </source>
</evidence>
<organism evidence="1 2">
    <name type="scientific">Vaccinium darrowii</name>
    <dbReference type="NCBI Taxonomy" id="229202"/>
    <lineage>
        <taxon>Eukaryota</taxon>
        <taxon>Viridiplantae</taxon>
        <taxon>Streptophyta</taxon>
        <taxon>Embryophyta</taxon>
        <taxon>Tracheophyta</taxon>
        <taxon>Spermatophyta</taxon>
        <taxon>Magnoliopsida</taxon>
        <taxon>eudicotyledons</taxon>
        <taxon>Gunneridae</taxon>
        <taxon>Pentapetalae</taxon>
        <taxon>asterids</taxon>
        <taxon>Ericales</taxon>
        <taxon>Ericaceae</taxon>
        <taxon>Vaccinioideae</taxon>
        <taxon>Vaccinieae</taxon>
        <taxon>Vaccinium</taxon>
    </lineage>
</organism>
<gene>
    <name evidence="1" type="ORF">Vadar_027103</name>
</gene>
<protein>
    <submittedName>
        <fullName evidence="1">Uncharacterized protein</fullName>
    </submittedName>
</protein>
<dbReference type="Proteomes" id="UP000828048">
    <property type="component" value="Chromosome 8"/>
</dbReference>
<reference evidence="1 2" key="1">
    <citation type="journal article" date="2021" name="Hortic Res">
        <title>High-quality reference genome and annotation aids understanding of berry development for evergreen blueberry (Vaccinium darrowii).</title>
        <authorList>
            <person name="Yu J."/>
            <person name="Hulse-Kemp A.M."/>
            <person name="Babiker E."/>
            <person name="Staton M."/>
        </authorList>
    </citation>
    <scope>NUCLEOTIDE SEQUENCE [LARGE SCALE GENOMIC DNA]</scope>
    <source>
        <strain evidence="2">cv. NJ 8807/NJ 8810</strain>
        <tissue evidence="1">Young leaf</tissue>
    </source>
</reference>
<dbReference type="EMBL" id="CM037158">
    <property type="protein sequence ID" value="KAH7852622.1"/>
    <property type="molecule type" value="Genomic_DNA"/>
</dbReference>
<accession>A0ACB7YG41</accession>